<keyword evidence="2" id="KW-1185">Reference proteome</keyword>
<proteinExistence type="predicted"/>
<sequence length="132" mass="14670">MREDQKTKKTRLKRLGEMISSPERQITLNGVLNLPFYPGSDCTVICRSHWEMLREADPSVEAENLAVPVLNRVFGSTRVTANLKTNLHILIHTAAGPVEPMTAVEVIIVDADDDEFIVGDDLLTTLGIDVDR</sequence>
<dbReference type="EMBL" id="BSXT01001235">
    <property type="protein sequence ID" value="GMF40278.1"/>
    <property type="molecule type" value="Genomic_DNA"/>
</dbReference>
<dbReference type="OrthoDB" id="126837at2759"/>
<dbReference type="AlphaFoldDB" id="A0A9W6XIZ5"/>
<name>A0A9W6XIZ5_9STRA</name>
<comment type="caution">
    <text evidence="1">The sequence shown here is derived from an EMBL/GenBank/DDBJ whole genome shotgun (WGS) entry which is preliminary data.</text>
</comment>
<dbReference type="Proteomes" id="UP001165121">
    <property type="component" value="Unassembled WGS sequence"/>
</dbReference>
<gene>
    <name evidence="1" type="ORF">Pfra01_001229600</name>
</gene>
<evidence type="ECO:0000313" key="1">
    <source>
        <dbReference type="EMBL" id="GMF40278.1"/>
    </source>
</evidence>
<organism evidence="1 2">
    <name type="scientific">Phytophthora fragariaefolia</name>
    <dbReference type="NCBI Taxonomy" id="1490495"/>
    <lineage>
        <taxon>Eukaryota</taxon>
        <taxon>Sar</taxon>
        <taxon>Stramenopiles</taxon>
        <taxon>Oomycota</taxon>
        <taxon>Peronosporomycetes</taxon>
        <taxon>Peronosporales</taxon>
        <taxon>Peronosporaceae</taxon>
        <taxon>Phytophthora</taxon>
    </lineage>
</organism>
<evidence type="ECO:0000313" key="2">
    <source>
        <dbReference type="Proteomes" id="UP001165121"/>
    </source>
</evidence>
<reference evidence="1" key="1">
    <citation type="submission" date="2023-04" db="EMBL/GenBank/DDBJ databases">
        <title>Phytophthora fragariaefolia NBRC 109709.</title>
        <authorList>
            <person name="Ichikawa N."/>
            <person name="Sato H."/>
            <person name="Tonouchi N."/>
        </authorList>
    </citation>
    <scope>NUCLEOTIDE SEQUENCE</scope>
    <source>
        <strain evidence="1">NBRC 109709</strain>
    </source>
</reference>
<accession>A0A9W6XIZ5</accession>
<protein>
    <submittedName>
        <fullName evidence="1">Unnamed protein product</fullName>
    </submittedName>
</protein>